<accession>B8LMD9</accession>
<protein>
    <submittedName>
        <fullName evidence="8">Uncharacterized protein</fullName>
    </submittedName>
</protein>
<evidence type="ECO:0000256" key="4">
    <source>
        <dbReference type="ARBA" id="ARBA00022989"/>
    </source>
</evidence>
<keyword evidence="5 7" id="KW-0472">Membrane</keyword>
<evidence type="ECO:0000256" key="1">
    <source>
        <dbReference type="ARBA" id="ARBA00004141"/>
    </source>
</evidence>
<dbReference type="PANTHER" id="PTHR31592">
    <property type="entry name" value="TRANSMEMBRANE PROTEIN 192"/>
    <property type="match status" value="1"/>
</dbReference>
<feature type="transmembrane region" description="Helical" evidence="7">
    <location>
        <begin position="48"/>
        <end position="68"/>
    </location>
</feature>
<feature type="transmembrane region" description="Helical" evidence="7">
    <location>
        <begin position="120"/>
        <end position="141"/>
    </location>
</feature>
<evidence type="ECO:0000256" key="2">
    <source>
        <dbReference type="ARBA" id="ARBA00006314"/>
    </source>
</evidence>
<dbReference type="GO" id="GO:0005765">
    <property type="term" value="C:lysosomal membrane"/>
    <property type="evidence" value="ECO:0007669"/>
    <property type="project" value="TreeGrafter"/>
</dbReference>
<comment type="similarity">
    <text evidence="2">Belongs to the TMEM192 family.</text>
</comment>
<dbReference type="OMA" id="LYIWCIH"/>
<proteinExistence type="evidence at transcript level"/>
<keyword evidence="4 7" id="KW-1133">Transmembrane helix</keyword>
<name>B8LMD9_PICSI</name>
<dbReference type="EMBL" id="EF676956">
    <property type="protein sequence ID" value="ABR16819.1"/>
    <property type="molecule type" value="mRNA"/>
</dbReference>
<evidence type="ECO:0000313" key="8">
    <source>
        <dbReference type="EMBL" id="ABR16819.1"/>
    </source>
</evidence>
<evidence type="ECO:0000256" key="3">
    <source>
        <dbReference type="ARBA" id="ARBA00022692"/>
    </source>
</evidence>
<keyword evidence="6" id="KW-0175">Coiled coil</keyword>
<comment type="subcellular location">
    <subcellularLocation>
        <location evidence="1">Membrane</location>
        <topology evidence="1">Multi-pass membrane protein</topology>
    </subcellularLocation>
</comment>
<dbReference type="PANTHER" id="PTHR31592:SF1">
    <property type="entry name" value="TRANSMEMBRANE PROTEIN 192"/>
    <property type="match status" value="1"/>
</dbReference>
<sequence length="358" mass="40848">MSRWFASSGRQASLALPATSENANMFVDSLREVPLFGHRQPASTLGGLLYCFLLVGYAIVLALASWIFSSFTRLLPALFSSGSVVLLIVTGFLQHYLLYQVKKEQMKGFYIFSQKLKPMVHLPFAAISYGTAIILLIMAWQPILRVAGLSVSTLLRIVIFVEIVWAGASVSLYIWCIHRHNSMDIQPDVANSLYSALQPFDSIEELRSGDTGRLVEQQTALLQYQRENLHYLSEEILRLQECLSKYERSENGNTPQVDVVHLLAAREQELRALSAERDQLHSELHLARRLIEERDAEIQQIRMINDQYVTENGRLRDIIREWSTRAAKVERALEDEKLSNVELQKKITTQRHSNEEST</sequence>
<feature type="coiled-coil region" evidence="6">
    <location>
        <begin position="263"/>
        <end position="290"/>
    </location>
</feature>
<evidence type="ECO:0000256" key="6">
    <source>
        <dbReference type="SAM" id="Coils"/>
    </source>
</evidence>
<keyword evidence="3 7" id="KW-0812">Transmembrane</keyword>
<dbReference type="AlphaFoldDB" id="B8LMD9"/>
<evidence type="ECO:0000256" key="5">
    <source>
        <dbReference type="ARBA" id="ARBA00023136"/>
    </source>
</evidence>
<dbReference type="InterPro" id="IPR029399">
    <property type="entry name" value="TMEM192"/>
</dbReference>
<reference evidence="8" key="1">
    <citation type="submission" date="2007-06" db="EMBL/GenBank/DDBJ databases">
        <title>Full length cDNA sequences from Sitka Spruce (Picea sitchensis).</title>
        <authorList>
            <person name="Ralph S.G."/>
            <person name="Chun H.E."/>
            <person name="Liao N."/>
            <person name="Ali J."/>
            <person name="Reid K."/>
            <person name="Kolosova N."/>
            <person name="Cooper N."/>
            <person name="Cullis C."/>
            <person name="Jancsik S."/>
            <person name="Moore R."/>
            <person name="Mayo M."/>
            <person name="Wagner S."/>
            <person name="Holt R.A."/>
            <person name="Jones S.J.M."/>
            <person name="Marra M.A."/>
            <person name="Ritland C.E."/>
            <person name="Ritland K."/>
            <person name="Bohlmann J."/>
        </authorList>
    </citation>
    <scope>NUCLEOTIDE SEQUENCE</scope>
    <source>
        <tissue evidence="8">Green portion of the leader tissue</tissue>
    </source>
</reference>
<dbReference type="GO" id="GO:0005770">
    <property type="term" value="C:late endosome"/>
    <property type="evidence" value="ECO:0007669"/>
    <property type="project" value="TreeGrafter"/>
</dbReference>
<organism evidence="8">
    <name type="scientific">Picea sitchensis</name>
    <name type="common">Sitka spruce</name>
    <name type="synonym">Pinus sitchensis</name>
    <dbReference type="NCBI Taxonomy" id="3332"/>
    <lineage>
        <taxon>Eukaryota</taxon>
        <taxon>Viridiplantae</taxon>
        <taxon>Streptophyta</taxon>
        <taxon>Embryophyta</taxon>
        <taxon>Tracheophyta</taxon>
        <taxon>Spermatophyta</taxon>
        <taxon>Pinopsida</taxon>
        <taxon>Pinidae</taxon>
        <taxon>Conifers I</taxon>
        <taxon>Pinales</taxon>
        <taxon>Pinaceae</taxon>
        <taxon>Picea</taxon>
    </lineage>
</organism>
<dbReference type="Pfam" id="PF14802">
    <property type="entry name" value="TMEM192"/>
    <property type="match status" value="1"/>
</dbReference>
<feature type="transmembrane region" description="Helical" evidence="7">
    <location>
        <begin position="74"/>
        <end position="99"/>
    </location>
</feature>
<evidence type="ECO:0000256" key="7">
    <source>
        <dbReference type="SAM" id="Phobius"/>
    </source>
</evidence>
<feature type="transmembrane region" description="Helical" evidence="7">
    <location>
        <begin position="153"/>
        <end position="176"/>
    </location>
</feature>